<gene>
    <name evidence="2" type="ORF">NTEN_LOCUS20953</name>
</gene>
<evidence type="ECO:0000313" key="2">
    <source>
        <dbReference type="EMBL" id="CAB0016826.1"/>
    </source>
</evidence>
<dbReference type="EMBL" id="CADCXU010030610">
    <property type="protein sequence ID" value="CAB0016826.1"/>
    <property type="molecule type" value="Genomic_DNA"/>
</dbReference>
<sequence length="90" mass="10794">MRNMQTFDSPVPNSNASFGEPKKIYPARSAYNFQSTWPKHEDQYPTTINPTLTFSMRDVRRWAKPLWTIHKSRTGRPPWTWRTIFEQCQF</sequence>
<feature type="compositionally biased region" description="Polar residues" evidence="1">
    <location>
        <begin position="1"/>
        <end position="17"/>
    </location>
</feature>
<name>A0A6H5HH74_9HEMI</name>
<protein>
    <submittedName>
        <fullName evidence="2">Uncharacterized protein</fullName>
    </submittedName>
</protein>
<evidence type="ECO:0000256" key="1">
    <source>
        <dbReference type="SAM" id="MobiDB-lite"/>
    </source>
</evidence>
<accession>A0A6H5HH74</accession>
<evidence type="ECO:0000313" key="3">
    <source>
        <dbReference type="Proteomes" id="UP000479000"/>
    </source>
</evidence>
<organism evidence="2 3">
    <name type="scientific">Nesidiocoris tenuis</name>
    <dbReference type="NCBI Taxonomy" id="355587"/>
    <lineage>
        <taxon>Eukaryota</taxon>
        <taxon>Metazoa</taxon>
        <taxon>Ecdysozoa</taxon>
        <taxon>Arthropoda</taxon>
        <taxon>Hexapoda</taxon>
        <taxon>Insecta</taxon>
        <taxon>Pterygota</taxon>
        <taxon>Neoptera</taxon>
        <taxon>Paraneoptera</taxon>
        <taxon>Hemiptera</taxon>
        <taxon>Heteroptera</taxon>
        <taxon>Panheteroptera</taxon>
        <taxon>Cimicomorpha</taxon>
        <taxon>Miridae</taxon>
        <taxon>Dicyphina</taxon>
        <taxon>Nesidiocoris</taxon>
    </lineage>
</organism>
<feature type="region of interest" description="Disordered" evidence="1">
    <location>
        <begin position="1"/>
        <end position="21"/>
    </location>
</feature>
<dbReference type="AlphaFoldDB" id="A0A6H5HH74"/>
<keyword evidence="3" id="KW-1185">Reference proteome</keyword>
<proteinExistence type="predicted"/>
<dbReference type="Proteomes" id="UP000479000">
    <property type="component" value="Unassembled WGS sequence"/>
</dbReference>
<reference evidence="2 3" key="1">
    <citation type="submission" date="2020-02" db="EMBL/GenBank/DDBJ databases">
        <authorList>
            <person name="Ferguson B K."/>
        </authorList>
    </citation>
    <scope>NUCLEOTIDE SEQUENCE [LARGE SCALE GENOMIC DNA]</scope>
</reference>